<feature type="transmembrane region" description="Helical" evidence="2">
    <location>
        <begin position="55"/>
        <end position="74"/>
    </location>
</feature>
<keyword evidence="5" id="KW-1185">Reference proteome</keyword>
<dbReference type="SMART" id="SM00850">
    <property type="entry name" value="LytTR"/>
    <property type="match status" value="1"/>
</dbReference>
<dbReference type="Pfam" id="PF04397">
    <property type="entry name" value="LytTR"/>
    <property type="match status" value="1"/>
</dbReference>
<dbReference type="Gene3D" id="2.40.50.1020">
    <property type="entry name" value="LytTr DNA-binding domain"/>
    <property type="match status" value="1"/>
</dbReference>
<keyword evidence="1" id="KW-0175">Coiled coil</keyword>
<organism evidence="4 5">
    <name type="scientific">Seonamhaeicola marinus</name>
    <dbReference type="NCBI Taxonomy" id="1912246"/>
    <lineage>
        <taxon>Bacteria</taxon>
        <taxon>Pseudomonadati</taxon>
        <taxon>Bacteroidota</taxon>
        <taxon>Flavobacteriia</taxon>
        <taxon>Flavobacteriales</taxon>
        <taxon>Flavobacteriaceae</taxon>
    </lineage>
</organism>
<evidence type="ECO:0000256" key="2">
    <source>
        <dbReference type="SAM" id="Phobius"/>
    </source>
</evidence>
<gene>
    <name evidence="4" type="ORF">FUA24_12565</name>
</gene>
<feature type="transmembrane region" description="Helical" evidence="2">
    <location>
        <begin position="94"/>
        <end position="115"/>
    </location>
</feature>
<evidence type="ECO:0000313" key="4">
    <source>
        <dbReference type="EMBL" id="TYA74165.1"/>
    </source>
</evidence>
<sequence>MKIRTFLDQPFSFFNTNKRKWLYILSSTIFALVFLVLFQPYGLSEEIANPVNSKSSILLFFLSISVTTFIGLSFSQFFGRKWLGYEYVSIRKYIGWFFIEALGMTFLSFLFSFVIPDLGNDFEKELNIIFQIKVYFKAFFILLFPFFGCILYIIIKDLNYEINELEEQLNRFKNSYNEHQKDELVIFKDENNNVDFSVDLRNFLFVESSNQYILAYYVLDGMVKKHIIRNRMKTFLSQVEKLPIIQCHRSYSVNLLNVKHKVRREGKQFLSINVSEPLLVPISKSYTEVINKALSK</sequence>
<feature type="transmembrane region" description="Helical" evidence="2">
    <location>
        <begin position="21"/>
        <end position="43"/>
    </location>
</feature>
<evidence type="ECO:0000256" key="1">
    <source>
        <dbReference type="SAM" id="Coils"/>
    </source>
</evidence>
<feature type="coiled-coil region" evidence="1">
    <location>
        <begin position="155"/>
        <end position="182"/>
    </location>
</feature>
<feature type="domain" description="HTH LytTR-type" evidence="3">
    <location>
        <begin position="193"/>
        <end position="295"/>
    </location>
</feature>
<dbReference type="EMBL" id="VSDQ01000679">
    <property type="protein sequence ID" value="TYA74165.1"/>
    <property type="molecule type" value="Genomic_DNA"/>
</dbReference>
<comment type="caution">
    <text evidence="4">The sequence shown here is derived from an EMBL/GenBank/DDBJ whole genome shotgun (WGS) entry which is preliminary data.</text>
</comment>
<dbReference type="AlphaFoldDB" id="A0A5D0HSE0"/>
<reference evidence="4 5" key="1">
    <citation type="submission" date="2019-08" db="EMBL/GenBank/DDBJ databases">
        <title>Seonamhaeicola sediminis sp. nov., isolated from marine sediment.</title>
        <authorList>
            <person name="Cao W.R."/>
        </authorList>
    </citation>
    <scope>NUCLEOTIDE SEQUENCE [LARGE SCALE GENOMIC DNA]</scope>
    <source>
        <strain evidence="4 5">B011</strain>
    </source>
</reference>
<name>A0A5D0HSE0_9FLAO</name>
<accession>A0A5D0HSE0</accession>
<dbReference type="GO" id="GO:0003677">
    <property type="term" value="F:DNA binding"/>
    <property type="evidence" value="ECO:0007669"/>
    <property type="project" value="InterPro"/>
</dbReference>
<dbReference type="RefSeq" id="WP_148542811.1">
    <property type="nucleotide sequence ID" value="NZ_VSDQ01000679.1"/>
</dbReference>
<evidence type="ECO:0000259" key="3">
    <source>
        <dbReference type="SMART" id="SM00850"/>
    </source>
</evidence>
<dbReference type="InterPro" id="IPR007492">
    <property type="entry name" value="LytTR_DNA-bd_dom"/>
</dbReference>
<keyword evidence="2" id="KW-0472">Membrane</keyword>
<dbReference type="OrthoDB" id="1118393at2"/>
<keyword evidence="2" id="KW-0812">Transmembrane</keyword>
<keyword evidence="2" id="KW-1133">Transmembrane helix</keyword>
<evidence type="ECO:0000313" key="5">
    <source>
        <dbReference type="Proteomes" id="UP000323930"/>
    </source>
</evidence>
<dbReference type="Proteomes" id="UP000323930">
    <property type="component" value="Unassembled WGS sequence"/>
</dbReference>
<feature type="transmembrane region" description="Helical" evidence="2">
    <location>
        <begin position="135"/>
        <end position="155"/>
    </location>
</feature>
<protein>
    <submittedName>
        <fullName evidence="4">LytTR family transcriptional regulator</fullName>
    </submittedName>
</protein>
<proteinExistence type="predicted"/>